<evidence type="ECO:0000256" key="2">
    <source>
        <dbReference type="ARBA" id="ARBA00022448"/>
    </source>
</evidence>
<dbReference type="InterPro" id="IPR035906">
    <property type="entry name" value="MetI-like_sf"/>
</dbReference>
<evidence type="ECO:0000256" key="1">
    <source>
        <dbReference type="ARBA" id="ARBA00004651"/>
    </source>
</evidence>
<accession>A0A9D1AL62</accession>
<feature type="transmembrane region" description="Helical" evidence="7">
    <location>
        <begin position="98"/>
        <end position="119"/>
    </location>
</feature>
<feature type="transmembrane region" description="Helical" evidence="7">
    <location>
        <begin position="168"/>
        <end position="190"/>
    </location>
</feature>
<sequence length="267" mass="29086">MKNKPKLRRFLFSALAVLFWLAVWEIASLLVHLELLLPSPVRVAERLLALAGETEFWAAAGGSMLRVLCGFFLALLTGLCGAALAFRFPAVEALLRPLLSIIKAAPVASFILLALVWIASPGVPVFTSFLMVFPIVFENVLGGIRSADRNLVEMGRMFHFSPFAMFRHIYLPSAAPYLSAACTSGLGLAWKAGVAAEVLANTRLSLGGQIYASKIYLETPDLFAWTAVVIAMSVALEKLVLLLMRRLLALLHLEAAHADHSTLDKKL</sequence>
<dbReference type="GO" id="GO:0005886">
    <property type="term" value="C:plasma membrane"/>
    <property type="evidence" value="ECO:0007669"/>
    <property type="project" value="UniProtKB-SubCell"/>
</dbReference>
<dbReference type="PANTHER" id="PTHR30151:SF0">
    <property type="entry name" value="ABC TRANSPORTER PERMEASE PROTEIN MJ0413-RELATED"/>
    <property type="match status" value="1"/>
</dbReference>
<proteinExistence type="inferred from homology"/>
<dbReference type="AlphaFoldDB" id="A0A9D1AL62"/>
<gene>
    <name evidence="9" type="ORF">IAB89_00115</name>
</gene>
<evidence type="ECO:0000313" key="9">
    <source>
        <dbReference type="EMBL" id="HIR46055.1"/>
    </source>
</evidence>
<evidence type="ECO:0000256" key="5">
    <source>
        <dbReference type="ARBA" id="ARBA00022989"/>
    </source>
</evidence>
<feature type="transmembrane region" description="Helical" evidence="7">
    <location>
        <begin position="222"/>
        <end position="244"/>
    </location>
</feature>
<keyword evidence="6 7" id="KW-0472">Membrane</keyword>
<keyword evidence="2 7" id="KW-0813">Transport</keyword>
<evidence type="ECO:0000313" key="10">
    <source>
        <dbReference type="Proteomes" id="UP000824242"/>
    </source>
</evidence>
<dbReference type="PANTHER" id="PTHR30151">
    <property type="entry name" value="ALKANE SULFONATE ABC TRANSPORTER-RELATED, MEMBRANE SUBUNIT"/>
    <property type="match status" value="1"/>
</dbReference>
<evidence type="ECO:0000256" key="4">
    <source>
        <dbReference type="ARBA" id="ARBA00022692"/>
    </source>
</evidence>
<dbReference type="CDD" id="cd06261">
    <property type="entry name" value="TM_PBP2"/>
    <property type="match status" value="1"/>
</dbReference>
<comment type="similarity">
    <text evidence="7">Belongs to the binding-protein-dependent transport system permease family.</text>
</comment>
<organism evidence="9 10">
    <name type="scientific">Candidatus Caccousia avicola</name>
    <dbReference type="NCBI Taxonomy" id="2840721"/>
    <lineage>
        <taxon>Bacteria</taxon>
        <taxon>Bacillati</taxon>
        <taxon>Bacillota</taxon>
        <taxon>Clostridia</taxon>
        <taxon>Eubacteriales</taxon>
        <taxon>Oscillospiraceae</taxon>
        <taxon>Oscillospiraceae incertae sedis</taxon>
        <taxon>Candidatus Caccousia</taxon>
    </lineage>
</organism>
<comment type="caution">
    <text evidence="9">The sequence shown here is derived from an EMBL/GenBank/DDBJ whole genome shotgun (WGS) entry which is preliminary data.</text>
</comment>
<dbReference type="Proteomes" id="UP000824242">
    <property type="component" value="Unassembled WGS sequence"/>
</dbReference>
<feature type="domain" description="ABC transmembrane type-1" evidence="8">
    <location>
        <begin position="60"/>
        <end position="245"/>
    </location>
</feature>
<keyword evidence="5 7" id="KW-1133">Transmembrane helix</keyword>
<dbReference type="InterPro" id="IPR000515">
    <property type="entry name" value="MetI-like"/>
</dbReference>
<keyword evidence="4 7" id="KW-0812">Transmembrane</keyword>
<name>A0A9D1AL62_9FIRM</name>
<comment type="subcellular location">
    <subcellularLocation>
        <location evidence="1 7">Cell membrane</location>
        <topology evidence="1 7">Multi-pass membrane protein</topology>
    </subcellularLocation>
</comment>
<feature type="transmembrane region" description="Helical" evidence="7">
    <location>
        <begin position="64"/>
        <end position="86"/>
    </location>
</feature>
<evidence type="ECO:0000256" key="3">
    <source>
        <dbReference type="ARBA" id="ARBA00022475"/>
    </source>
</evidence>
<reference evidence="9" key="1">
    <citation type="submission" date="2020-10" db="EMBL/GenBank/DDBJ databases">
        <authorList>
            <person name="Gilroy R."/>
        </authorList>
    </citation>
    <scope>NUCLEOTIDE SEQUENCE</scope>
    <source>
        <strain evidence="9">ChiSxjej1B13-7958</strain>
    </source>
</reference>
<evidence type="ECO:0000256" key="6">
    <source>
        <dbReference type="ARBA" id="ARBA00023136"/>
    </source>
</evidence>
<dbReference type="EMBL" id="DVGZ01000001">
    <property type="protein sequence ID" value="HIR46055.1"/>
    <property type="molecule type" value="Genomic_DNA"/>
</dbReference>
<dbReference type="SUPFAM" id="SSF161098">
    <property type="entry name" value="MetI-like"/>
    <property type="match status" value="1"/>
</dbReference>
<reference evidence="9" key="2">
    <citation type="journal article" date="2021" name="PeerJ">
        <title>Extensive microbial diversity within the chicken gut microbiome revealed by metagenomics and culture.</title>
        <authorList>
            <person name="Gilroy R."/>
            <person name="Ravi A."/>
            <person name="Getino M."/>
            <person name="Pursley I."/>
            <person name="Horton D.L."/>
            <person name="Alikhan N.F."/>
            <person name="Baker D."/>
            <person name="Gharbi K."/>
            <person name="Hall N."/>
            <person name="Watson M."/>
            <person name="Adriaenssens E.M."/>
            <person name="Foster-Nyarko E."/>
            <person name="Jarju S."/>
            <person name="Secka A."/>
            <person name="Antonio M."/>
            <person name="Oren A."/>
            <person name="Chaudhuri R.R."/>
            <person name="La Ragione R."/>
            <person name="Hildebrand F."/>
            <person name="Pallen M.J."/>
        </authorList>
    </citation>
    <scope>NUCLEOTIDE SEQUENCE</scope>
    <source>
        <strain evidence="9">ChiSxjej1B13-7958</strain>
    </source>
</reference>
<evidence type="ECO:0000256" key="7">
    <source>
        <dbReference type="RuleBase" id="RU363032"/>
    </source>
</evidence>
<dbReference type="GO" id="GO:0055085">
    <property type="term" value="P:transmembrane transport"/>
    <property type="evidence" value="ECO:0007669"/>
    <property type="project" value="InterPro"/>
</dbReference>
<dbReference type="PROSITE" id="PS50928">
    <property type="entry name" value="ABC_TM1"/>
    <property type="match status" value="1"/>
</dbReference>
<feature type="transmembrane region" description="Helical" evidence="7">
    <location>
        <begin position="125"/>
        <end position="147"/>
    </location>
</feature>
<protein>
    <submittedName>
        <fullName evidence="9">ABC transporter permease subunit</fullName>
    </submittedName>
</protein>
<evidence type="ECO:0000259" key="8">
    <source>
        <dbReference type="PROSITE" id="PS50928"/>
    </source>
</evidence>
<dbReference type="Gene3D" id="1.10.3720.10">
    <property type="entry name" value="MetI-like"/>
    <property type="match status" value="1"/>
</dbReference>
<keyword evidence="3" id="KW-1003">Cell membrane</keyword>
<dbReference type="Pfam" id="PF00528">
    <property type="entry name" value="BPD_transp_1"/>
    <property type="match status" value="1"/>
</dbReference>